<gene>
    <name evidence="1" type="ORF">BPAG_LOCUS12810</name>
</gene>
<name>A0A0N4TVH7_BRUPA</name>
<dbReference type="EMBL" id="UZAD01013323">
    <property type="protein sequence ID" value="VDN93996.1"/>
    <property type="molecule type" value="Genomic_DNA"/>
</dbReference>
<reference evidence="3" key="1">
    <citation type="submission" date="2017-02" db="UniProtKB">
        <authorList>
            <consortium name="WormBaseParasite"/>
        </authorList>
    </citation>
    <scope>IDENTIFICATION</scope>
</reference>
<proteinExistence type="predicted"/>
<dbReference type="AlphaFoldDB" id="A0A0N4TVH7"/>
<reference evidence="1 2" key="2">
    <citation type="submission" date="2018-11" db="EMBL/GenBank/DDBJ databases">
        <authorList>
            <consortium name="Pathogen Informatics"/>
        </authorList>
    </citation>
    <scope>NUCLEOTIDE SEQUENCE [LARGE SCALE GENOMIC DNA]</scope>
</reference>
<keyword evidence="2" id="KW-1185">Reference proteome</keyword>
<protein>
    <submittedName>
        <fullName evidence="1 3">Uncharacterized protein</fullName>
    </submittedName>
</protein>
<sequence>MEALQRMMTRRLNEHSYKRTAKRLVVVDEYASDVDFNDKTEIASVNPAYDIIYGETVRTRSIPNGYTTSASFSATTCPATTSPSSIYHVEPTSTVTAPTVNGDYNRTDKLLRKVSLAIRRKVTSPKLFINEQCDPCRMSNRDKESNHDDLKTSERIVQNDLEKQIRLKSAKKMIDLVDLCSIGRKHRSEHRKLLNEEYGDDY</sequence>
<evidence type="ECO:0000313" key="3">
    <source>
        <dbReference type="WBParaSite" id="BPAG_0001288201-mRNA-1"/>
    </source>
</evidence>
<evidence type="ECO:0000313" key="2">
    <source>
        <dbReference type="Proteomes" id="UP000278627"/>
    </source>
</evidence>
<dbReference type="WBParaSite" id="BPAG_0001288201-mRNA-1">
    <property type="protein sequence ID" value="BPAG_0001288201-mRNA-1"/>
    <property type="gene ID" value="BPAG_0001288201"/>
</dbReference>
<organism evidence="3">
    <name type="scientific">Brugia pahangi</name>
    <name type="common">Filarial nematode worm</name>
    <dbReference type="NCBI Taxonomy" id="6280"/>
    <lineage>
        <taxon>Eukaryota</taxon>
        <taxon>Metazoa</taxon>
        <taxon>Ecdysozoa</taxon>
        <taxon>Nematoda</taxon>
        <taxon>Chromadorea</taxon>
        <taxon>Rhabditida</taxon>
        <taxon>Spirurina</taxon>
        <taxon>Spiruromorpha</taxon>
        <taxon>Filarioidea</taxon>
        <taxon>Onchocercidae</taxon>
        <taxon>Brugia</taxon>
    </lineage>
</organism>
<evidence type="ECO:0000313" key="1">
    <source>
        <dbReference type="EMBL" id="VDN93996.1"/>
    </source>
</evidence>
<accession>A0A0N4TVH7</accession>
<dbReference type="Proteomes" id="UP000278627">
    <property type="component" value="Unassembled WGS sequence"/>
</dbReference>